<evidence type="ECO:0000313" key="3">
    <source>
        <dbReference type="Proteomes" id="UP000011294"/>
    </source>
</evidence>
<dbReference type="RefSeq" id="YP_007517781.1">
    <property type="nucleotide sequence ID" value="NC_020482.1"/>
</dbReference>
<accession>M1IDT1</accession>
<reference evidence="2 3" key="1">
    <citation type="journal article" date="2013" name="Nature">
        <title>Abundant SAR11 viruses in the ocean.</title>
        <authorList>
            <person name="Zhao Y."/>
            <person name="Temperton B."/>
            <person name="Thrash J.C."/>
            <person name="Schwalbach M.S."/>
            <person name="Vergin K.L."/>
            <person name="Landry Z.C."/>
            <person name="Ellisman M."/>
            <person name="Deerinck T."/>
            <person name="Sullivan M.B."/>
            <person name="Giovannoni S.J."/>
        </authorList>
    </citation>
    <scope>NUCLEOTIDE SEQUENCE [LARGE SCALE GENOMIC DNA]</scope>
</reference>
<dbReference type="InterPro" id="IPR045958">
    <property type="entry name" value="DUF6378"/>
</dbReference>
<evidence type="ECO:0000259" key="1">
    <source>
        <dbReference type="Pfam" id="PF19905"/>
    </source>
</evidence>
<organism evidence="2 3">
    <name type="scientific">Pelagibacter phage HTVC011P</name>
    <dbReference type="NCBI Taxonomy" id="1283078"/>
    <lineage>
        <taxon>Viruses</taxon>
        <taxon>Duplodnaviria</taxon>
        <taxon>Heunggongvirae</taxon>
        <taxon>Uroviricota</taxon>
        <taxon>Caudoviricetes</taxon>
        <taxon>Autographivirales</taxon>
        <taxon>Stopavirus</taxon>
        <taxon>Stopavirus HTVC011P</taxon>
    </lineage>
</organism>
<dbReference type="Pfam" id="PF19905">
    <property type="entry name" value="DUF6378"/>
    <property type="match status" value="1"/>
</dbReference>
<dbReference type="GeneID" id="14697503"/>
<feature type="domain" description="DUF6378" evidence="1">
    <location>
        <begin position="5"/>
        <end position="90"/>
    </location>
</feature>
<sequence length="112" mass="12371">MLSTEILEKVKKLVSSDRAKQNGDIVENHENIGRLWSGYLQNKTKLNINILPEDVANLMVLLKIARSQGGAFNLDDFVDMTGYSAIAGQITSKRHELGDTLGVSNDKKANNK</sequence>
<keyword evidence="3" id="KW-1185">Reference proteome</keyword>
<dbReference type="OrthoDB" id="22240at10239"/>
<evidence type="ECO:0000313" key="2">
    <source>
        <dbReference type="EMBL" id="AGE60551.1"/>
    </source>
</evidence>
<proteinExistence type="predicted"/>
<dbReference type="Proteomes" id="UP000011294">
    <property type="component" value="Genome"/>
</dbReference>
<dbReference type="KEGG" id="vg:14697503"/>
<dbReference type="EMBL" id="KC465900">
    <property type="protein sequence ID" value="AGE60551.1"/>
    <property type="molecule type" value="Genomic_DNA"/>
</dbReference>
<protein>
    <recommendedName>
        <fullName evidence="1">DUF6378 domain-containing protein</fullName>
    </recommendedName>
</protein>
<name>M1IDT1_9CAUD</name>